<protein>
    <submittedName>
        <fullName evidence="1">Uncharacterized protein</fullName>
    </submittedName>
</protein>
<evidence type="ECO:0000313" key="2">
    <source>
        <dbReference type="Proteomes" id="UP000198211"/>
    </source>
</evidence>
<keyword evidence="2" id="KW-1185">Reference proteome</keyword>
<reference evidence="2" key="1">
    <citation type="submission" date="2017-03" db="EMBL/GenBank/DDBJ databases">
        <title>Phytopthora megakarya and P. palmivora, two closely related causual agents of cacao black pod achieved similar genome size and gene model numbers by different mechanisms.</title>
        <authorList>
            <person name="Ali S."/>
            <person name="Shao J."/>
            <person name="Larry D.J."/>
            <person name="Kronmiller B."/>
            <person name="Shen D."/>
            <person name="Strem M.D."/>
            <person name="Melnick R.L."/>
            <person name="Guiltinan M.J."/>
            <person name="Tyler B.M."/>
            <person name="Meinhardt L.W."/>
            <person name="Bailey B.A."/>
        </authorList>
    </citation>
    <scope>NUCLEOTIDE SEQUENCE [LARGE SCALE GENOMIC DNA]</scope>
    <source>
        <strain evidence="2">zdho120</strain>
    </source>
</reference>
<evidence type="ECO:0000313" key="1">
    <source>
        <dbReference type="EMBL" id="OWY91709.1"/>
    </source>
</evidence>
<dbReference type="Proteomes" id="UP000198211">
    <property type="component" value="Unassembled WGS sequence"/>
</dbReference>
<name>A0A225UHY1_9STRA</name>
<organism evidence="1 2">
    <name type="scientific">Phytophthora megakarya</name>
    <dbReference type="NCBI Taxonomy" id="4795"/>
    <lineage>
        <taxon>Eukaryota</taxon>
        <taxon>Sar</taxon>
        <taxon>Stramenopiles</taxon>
        <taxon>Oomycota</taxon>
        <taxon>Peronosporomycetes</taxon>
        <taxon>Peronosporales</taxon>
        <taxon>Peronosporaceae</taxon>
        <taxon>Phytophthora</taxon>
    </lineage>
</organism>
<sequence>MVNVNRPRSSAFTPAQVSGFYFRPCRDDYEEVIAEYCGGVGWQKLLTAAVQLATVPRTAD</sequence>
<dbReference type="AlphaFoldDB" id="A0A225UHY1"/>
<proteinExistence type="predicted"/>
<dbReference type="OrthoDB" id="126676at2759"/>
<accession>A0A225UHY1</accession>
<dbReference type="EMBL" id="NBNE01019651">
    <property type="protein sequence ID" value="OWY91709.1"/>
    <property type="molecule type" value="Genomic_DNA"/>
</dbReference>
<comment type="caution">
    <text evidence="1">The sequence shown here is derived from an EMBL/GenBank/DDBJ whole genome shotgun (WGS) entry which is preliminary data.</text>
</comment>
<gene>
    <name evidence="1" type="ORF">PHMEG_00039605</name>
</gene>